<evidence type="ECO:0000256" key="9">
    <source>
        <dbReference type="SAM" id="MobiDB-lite"/>
    </source>
</evidence>
<feature type="domain" description="tRNA (adenine(58)-N(1))-methyltransferase catalytic subunit TRM61 C-terminal" evidence="10">
    <location>
        <begin position="12"/>
        <end position="114"/>
    </location>
</feature>
<dbReference type="SUPFAM" id="SSF53335">
    <property type="entry name" value="S-adenosyl-L-methionine-dependent methyltransferases"/>
    <property type="match status" value="1"/>
</dbReference>
<keyword evidence="5" id="KW-0949">S-adenosyl-L-methionine</keyword>
<reference evidence="11 12" key="1">
    <citation type="submission" date="2021-06" db="EMBL/GenBank/DDBJ databases">
        <authorList>
            <person name="Palmer J.M."/>
        </authorList>
    </citation>
    <scope>NUCLEOTIDE SEQUENCE [LARGE SCALE GENOMIC DNA]</scope>
    <source>
        <strain evidence="12">if_2019</strain>
        <tissue evidence="11">Muscle</tissue>
    </source>
</reference>
<evidence type="ECO:0000256" key="4">
    <source>
        <dbReference type="ARBA" id="ARBA00022679"/>
    </source>
</evidence>
<comment type="subcellular location">
    <subcellularLocation>
        <location evidence="1">Nucleus</location>
    </subcellularLocation>
</comment>
<comment type="catalytic activity">
    <reaction evidence="8">
        <text>an adenosine in mRNA + S-adenosyl-L-methionine = an N(1)-methyladenosine in mRNA + S-adenosyl-L-homocysteine + H(+)</text>
        <dbReference type="Rhea" id="RHEA:55392"/>
        <dbReference type="Rhea" id="RHEA-COMP:12414"/>
        <dbReference type="Rhea" id="RHEA-COMP:12415"/>
        <dbReference type="ChEBI" id="CHEBI:15378"/>
        <dbReference type="ChEBI" id="CHEBI:57856"/>
        <dbReference type="ChEBI" id="CHEBI:59789"/>
        <dbReference type="ChEBI" id="CHEBI:74411"/>
        <dbReference type="ChEBI" id="CHEBI:74491"/>
    </reaction>
</comment>
<evidence type="ECO:0000313" key="11">
    <source>
        <dbReference type="EMBL" id="MEQ2221640.1"/>
    </source>
</evidence>
<dbReference type="InterPro" id="IPR049470">
    <property type="entry name" value="TRM61_C"/>
</dbReference>
<dbReference type="Gene3D" id="3.40.50.150">
    <property type="entry name" value="Vaccinia Virus protein VP39"/>
    <property type="match status" value="1"/>
</dbReference>
<keyword evidence="3" id="KW-0489">Methyltransferase</keyword>
<evidence type="ECO:0000256" key="3">
    <source>
        <dbReference type="ARBA" id="ARBA00022603"/>
    </source>
</evidence>
<evidence type="ECO:0000259" key="10">
    <source>
        <dbReference type="Pfam" id="PF08704"/>
    </source>
</evidence>
<gene>
    <name evidence="11" type="ORF">ILYODFUR_017803</name>
</gene>
<keyword evidence="6" id="KW-0819">tRNA processing</keyword>
<feature type="compositionally biased region" description="Polar residues" evidence="9">
    <location>
        <begin position="86"/>
        <end position="98"/>
    </location>
</feature>
<sequence>MIVRLTSSARTTLGGRLCSFSPCIEQVQRTCEALTEQGFKEIRTLEVLLRIHNVRAVTLQLPNFGPDSSSQTGPEAMEEAPPSATPDHTSLKLKTTTPLREMPGHTGYLTFATKPRT</sequence>
<evidence type="ECO:0000256" key="8">
    <source>
        <dbReference type="ARBA" id="ARBA00048481"/>
    </source>
</evidence>
<dbReference type="EMBL" id="JAHRIQ010001698">
    <property type="protein sequence ID" value="MEQ2221640.1"/>
    <property type="molecule type" value="Genomic_DNA"/>
</dbReference>
<name>A0ABV0SM50_9TELE</name>
<organism evidence="11 12">
    <name type="scientific">Ilyodon furcidens</name>
    <name type="common">goldbreast splitfin</name>
    <dbReference type="NCBI Taxonomy" id="33524"/>
    <lineage>
        <taxon>Eukaryota</taxon>
        <taxon>Metazoa</taxon>
        <taxon>Chordata</taxon>
        <taxon>Craniata</taxon>
        <taxon>Vertebrata</taxon>
        <taxon>Euteleostomi</taxon>
        <taxon>Actinopterygii</taxon>
        <taxon>Neopterygii</taxon>
        <taxon>Teleostei</taxon>
        <taxon>Neoteleostei</taxon>
        <taxon>Acanthomorphata</taxon>
        <taxon>Ovalentaria</taxon>
        <taxon>Atherinomorphae</taxon>
        <taxon>Cyprinodontiformes</taxon>
        <taxon>Goodeidae</taxon>
        <taxon>Ilyodon</taxon>
    </lineage>
</organism>
<dbReference type="Proteomes" id="UP001482620">
    <property type="component" value="Unassembled WGS sequence"/>
</dbReference>
<dbReference type="InterPro" id="IPR014816">
    <property type="entry name" value="tRNA_MeTrfase_Gcd14"/>
</dbReference>
<feature type="region of interest" description="Disordered" evidence="9">
    <location>
        <begin position="61"/>
        <end position="117"/>
    </location>
</feature>
<keyword evidence="12" id="KW-1185">Reference proteome</keyword>
<dbReference type="InterPro" id="IPR029063">
    <property type="entry name" value="SAM-dependent_MTases_sf"/>
</dbReference>
<proteinExistence type="predicted"/>
<evidence type="ECO:0000256" key="1">
    <source>
        <dbReference type="ARBA" id="ARBA00004123"/>
    </source>
</evidence>
<dbReference type="PANTHER" id="PTHR12133:SF2">
    <property type="entry name" value="TRNA (ADENINE(58)-N(1))-METHYLTRANSFERASE CATALYTIC SUBUNIT TRMT61A"/>
    <property type="match status" value="1"/>
</dbReference>
<keyword evidence="7" id="KW-0539">Nucleus</keyword>
<protein>
    <recommendedName>
        <fullName evidence="2">tRNA (adenine(58)-N(1))-methyltransferase</fullName>
        <ecNumber evidence="2">2.1.1.220</ecNumber>
    </recommendedName>
</protein>
<dbReference type="PROSITE" id="PS51620">
    <property type="entry name" value="SAM_TRM61"/>
    <property type="match status" value="1"/>
</dbReference>
<evidence type="ECO:0000256" key="6">
    <source>
        <dbReference type="ARBA" id="ARBA00022694"/>
    </source>
</evidence>
<dbReference type="Pfam" id="PF08704">
    <property type="entry name" value="GCD14"/>
    <property type="match status" value="1"/>
</dbReference>
<dbReference type="PANTHER" id="PTHR12133">
    <property type="entry name" value="TRNA (ADENINE(58)-N(1))-METHYLTRANSFERASE"/>
    <property type="match status" value="1"/>
</dbReference>
<dbReference type="EC" id="2.1.1.220" evidence="2"/>
<keyword evidence="4" id="KW-0808">Transferase</keyword>
<comment type="caution">
    <text evidence="11">The sequence shown here is derived from an EMBL/GenBank/DDBJ whole genome shotgun (WGS) entry which is preliminary data.</text>
</comment>
<evidence type="ECO:0000256" key="2">
    <source>
        <dbReference type="ARBA" id="ARBA00012796"/>
    </source>
</evidence>
<evidence type="ECO:0000256" key="7">
    <source>
        <dbReference type="ARBA" id="ARBA00023242"/>
    </source>
</evidence>
<evidence type="ECO:0000313" key="12">
    <source>
        <dbReference type="Proteomes" id="UP001482620"/>
    </source>
</evidence>
<accession>A0ABV0SM50</accession>
<evidence type="ECO:0000256" key="5">
    <source>
        <dbReference type="ARBA" id="ARBA00022691"/>
    </source>
</evidence>